<reference evidence="1 2" key="1">
    <citation type="submission" date="2023-10" db="EMBL/GenBank/DDBJ databases">
        <title>Genomes of two closely related lineages of the louse Polyplax serrata with different host specificities.</title>
        <authorList>
            <person name="Martinu J."/>
            <person name="Tarabai H."/>
            <person name="Stefka J."/>
            <person name="Hypsa V."/>
        </authorList>
    </citation>
    <scope>NUCLEOTIDE SEQUENCE [LARGE SCALE GENOMIC DNA]</scope>
    <source>
        <strain evidence="1">HR10_N</strain>
    </source>
</reference>
<feature type="non-terminal residue" evidence="1">
    <location>
        <position position="1"/>
    </location>
</feature>
<dbReference type="AlphaFoldDB" id="A0AAN8S4D8"/>
<organism evidence="1 2">
    <name type="scientific">Polyplax serrata</name>
    <name type="common">Common mouse louse</name>
    <dbReference type="NCBI Taxonomy" id="468196"/>
    <lineage>
        <taxon>Eukaryota</taxon>
        <taxon>Metazoa</taxon>
        <taxon>Ecdysozoa</taxon>
        <taxon>Arthropoda</taxon>
        <taxon>Hexapoda</taxon>
        <taxon>Insecta</taxon>
        <taxon>Pterygota</taxon>
        <taxon>Neoptera</taxon>
        <taxon>Paraneoptera</taxon>
        <taxon>Psocodea</taxon>
        <taxon>Troctomorpha</taxon>
        <taxon>Phthiraptera</taxon>
        <taxon>Anoplura</taxon>
        <taxon>Polyplacidae</taxon>
        <taxon>Polyplax</taxon>
    </lineage>
</organism>
<evidence type="ECO:0000313" key="2">
    <source>
        <dbReference type="Proteomes" id="UP001372834"/>
    </source>
</evidence>
<sequence>GSEIQKEKKLNMGVVNETDTRPIPTCPRLYLRIHKYSESNLDLLLSEPDYPE</sequence>
<name>A0AAN8S4D8_POLSC</name>
<accession>A0AAN8S4D8</accession>
<comment type="caution">
    <text evidence="1">The sequence shown here is derived from an EMBL/GenBank/DDBJ whole genome shotgun (WGS) entry which is preliminary data.</text>
</comment>
<protein>
    <submittedName>
        <fullName evidence="1">Uncharacterized protein</fullName>
    </submittedName>
</protein>
<evidence type="ECO:0000313" key="1">
    <source>
        <dbReference type="EMBL" id="KAK6623390.1"/>
    </source>
</evidence>
<dbReference type="Proteomes" id="UP001372834">
    <property type="component" value="Unassembled WGS sequence"/>
</dbReference>
<gene>
    <name evidence="1" type="ORF">RUM43_009242</name>
</gene>
<dbReference type="EMBL" id="JAWJWE010000038">
    <property type="protein sequence ID" value="KAK6623390.1"/>
    <property type="molecule type" value="Genomic_DNA"/>
</dbReference>
<proteinExistence type="predicted"/>